<gene>
    <name evidence="3" type="ORF">DFA_05935</name>
</gene>
<dbReference type="KEGG" id="dfa:DFA_05935"/>
<accession>F4PJM5</accession>
<dbReference type="InterPro" id="IPR001214">
    <property type="entry name" value="SET_dom"/>
</dbReference>
<dbReference type="PROSITE" id="PS50293">
    <property type="entry name" value="TPR_REGION"/>
    <property type="match status" value="1"/>
</dbReference>
<dbReference type="OrthoDB" id="20552at2759"/>
<sequence length="728" mass="81816">MSSEENKNKIKSKDIDRSSLIKKHNGKQGISAYKDYIVAKGASTADASELEPIGITDLSVDTVNTGRVLVVKTIADAYVISGNGTIQLLVSDQTTESGTAADNNNNNNNHAIIVTIRNFRLPGKVINETSLLFPRGVVLAIKEPIVVTISDNVFVHITHSNNFDFIEDVNYCHLVNAEWKESLAARLPKDIEGWRLRGNDFYTQRYYDRALSCYDLGLAGFDKDHSILQLNKLAALLALQRYYECIPLGFLLLKKLPQEIKIYARMGKAYYALGLYEQASDSYKKLLKISPKYEEAVLYTKKCKERIEERDNGKYDLEKIRKQVKSEVGHMGKEHEQFADCSEYLGPLEIILTETMGRGLAVTKDVPFGTLLMVSRGIGSSDRSDPDLNNMMEAIKQATKHNPLLKAQVSHLYSGGDQLTTPATISDFNQLDGPAANKPIEQARIEGILAHNMILDRDYQSATVSPLASLINHSCLGNATRFRIGDMMFTYATTNIRANQEVFVSINNLMLPSYKLRMEHISRLGVTNCRCMLCQSDLHEPNHIREARHQLDQVFRSQFQHRQGRLGSSDIPLLKTHIKAVKTLNPDFKERLAFDLFSPLGCLASISEDKDALKVVSEILHASGINLDLFDAENRRPSPSTTPIKFTIPCPRVPFYYENTTALLNMAFLTLTINPLQVMMARCLLALFRQCSTIFEGLTFKEQDIEYLKKGASKTLLTFHDTVELINK</sequence>
<dbReference type="Pfam" id="PF00856">
    <property type="entry name" value="SET"/>
    <property type="match status" value="1"/>
</dbReference>
<dbReference type="GeneID" id="14876385"/>
<evidence type="ECO:0000313" key="4">
    <source>
        <dbReference type="Proteomes" id="UP000007797"/>
    </source>
</evidence>
<dbReference type="PANTHER" id="PTHR47643:SF2">
    <property type="entry name" value="TPR DOMAIN PROTEIN (AFU_ORTHOLOGUE AFUA_5G12710)"/>
    <property type="match status" value="1"/>
</dbReference>
<dbReference type="SMART" id="SM00028">
    <property type="entry name" value="TPR"/>
    <property type="match status" value="2"/>
</dbReference>
<dbReference type="STRING" id="1054147.F4PJM5"/>
<dbReference type="InterPro" id="IPR019734">
    <property type="entry name" value="TPR_rpt"/>
</dbReference>
<dbReference type="InterPro" id="IPR046341">
    <property type="entry name" value="SET_dom_sf"/>
</dbReference>
<dbReference type="SUPFAM" id="SSF82199">
    <property type="entry name" value="SET domain"/>
    <property type="match status" value="1"/>
</dbReference>
<feature type="repeat" description="TPR" evidence="1">
    <location>
        <begin position="260"/>
        <end position="293"/>
    </location>
</feature>
<dbReference type="InterPro" id="IPR053209">
    <property type="entry name" value="Gramillin-biosynth_MTr"/>
</dbReference>
<dbReference type="PROSITE" id="PS50280">
    <property type="entry name" value="SET"/>
    <property type="match status" value="1"/>
</dbReference>
<dbReference type="PROSITE" id="PS50005">
    <property type="entry name" value="TPR"/>
    <property type="match status" value="1"/>
</dbReference>
<evidence type="ECO:0000313" key="3">
    <source>
        <dbReference type="EMBL" id="EGG23799.1"/>
    </source>
</evidence>
<keyword evidence="1" id="KW-0802">TPR repeat</keyword>
<protein>
    <recommendedName>
        <fullName evidence="2">SET domain-containing protein</fullName>
    </recommendedName>
</protein>
<dbReference type="Proteomes" id="UP000007797">
    <property type="component" value="Unassembled WGS sequence"/>
</dbReference>
<feature type="domain" description="SET" evidence="2">
    <location>
        <begin position="346"/>
        <end position="507"/>
    </location>
</feature>
<evidence type="ECO:0000259" key="2">
    <source>
        <dbReference type="PROSITE" id="PS50280"/>
    </source>
</evidence>
<dbReference type="SUPFAM" id="SSF48452">
    <property type="entry name" value="TPR-like"/>
    <property type="match status" value="1"/>
</dbReference>
<dbReference type="AlphaFoldDB" id="F4PJM5"/>
<keyword evidence="4" id="KW-1185">Reference proteome</keyword>
<evidence type="ECO:0000256" key="1">
    <source>
        <dbReference type="PROSITE-ProRule" id="PRU00339"/>
    </source>
</evidence>
<name>F4PJM5_CACFS</name>
<dbReference type="RefSeq" id="XP_004361650.1">
    <property type="nucleotide sequence ID" value="XM_004361593.1"/>
</dbReference>
<dbReference type="PANTHER" id="PTHR47643">
    <property type="entry name" value="TPR DOMAIN PROTEIN (AFU_ORTHOLOGUE AFUA_5G12710)"/>
    <property type="match status" value="1"/>
</dbReference>
<dbReference type="EMBL" id="GL883007">
    <property type="protein sequence ID" value="EGG23799.1"/>
    <property type="molecule type" value="Genomic_DNA"/>
</dbReference>
<dbReference type="Gene3D" id="1.25.40.10">
    <property type="entry name" value="Tetratricopeptide repeat domain"/>
    <property type="match status" value="1"/>
</dbReference>
<proteinExistence type="predicted"/>
<organism evidence="3 4">
    <name type="scientific">Cavenderia fasciculata</name>
    <name type="common">Slime mold</name>
    <name type="synonym">Dictyostelium fasciculatum</name>
    <dbReference type="NCBI Taxonomy" id="261658"/>
    <lineage>
        <taxon>Eukaryota</taxon>
        <taxon>Amoebozoa</taxon>
        <taxon>Evosea</taxon>
        <taxon>Eumycetozoa</taxon>
        <taxon>Dictyostelia</taxon>
        <taxon>Acytosteliales</taxon>
        <taxon>Cavenderiaceae</taxon>
        <taxon>Cavenderia</taxon>
    </lineage>
</organism>
<dbReference type="InterPro" id="IPR011990">
    <property type="entry name" value="TPR-like_helical_dom_sf"/>
</dbReference>
<reference evidence="4" key="1">
    <citation type="journal article" date="2011" name="Genome Res.">
        <title>Phylogeny-wide analysis of social amoeba genomes highlights ancient origins for complex intercellular communication.</title>
        <authorList>
            <person name="Heidel A.J."/>
            <person name="Lawal H.M."/>
            <person name="Felder M."/>
            <person name="Schilde C."/>
            <person name="Helps N.R."/>
            <person name="Tunggal B."/>
            <person name="Rivero F."/>
            <person name="John U."/>
            <person name="Schleicher M."/>
            <person name="Eichinger L."/>
            <person name="Platzer M."/>
            <person name="Noegel A.A."/>
            <person name="Schaap P."/>
            <person name="Gloeckner G."/>
        </authorList>
    </citation>
    <scope>NUCLEOTIDE SEQUENCE [LARGE SCALE GENOMIC DNA]</scope>
    <source>
        <strain evidence="4">SH3</strain>
    </source>
</reference>
<dbReference type="Gene3D" id="2.170.270.10">
    <property type="entry name" value="SET domain"/>
    <property type="match status" value="1"/>
</dbReference>